<evidence type="ECO:0000256" key="4">
    <source>
        <dbReference type="ARBA" id="ARBA00022714"/>
    </source>
</evidence>
<dbReference type="PANTHER" id="PTHR47354:SF1">
    <property type="entry name" value="CARNITINE MONOOXYGENASE REDUCTASE SUBUNIT"/>
    <property type="match status" value="1"/>
</dbReference>
<dbReference type="EMBL" id="LFYT02000042">
    <property type="protein sequence ID" value="PVE41066.1"/>
    <property type="molecule type" value="Genomic_DNA"/>
</dbReference>
<evidence type="ECO:0000313" key="10">
    <source>
        <dbReference type="EMBL" id="PVE41066.1"/>
    </source>
</evidence>
<dbReference type="Gene3D" id="3.40.50.80">
    <property type="entry name" value="Nucleotide-binding domain of ferredoxin-NADP reductase (FNR) module"/>
    <property type="match status" value="1"/>
</dbReference>
<keyword evidence="7" id="KW-0408">Iron</keyword>
<dbReference type="GO" id="GO:0046872">
    <property type="term" value="F:metal ion binding"/>
    <property type="evidence" value="ECO:0007669"/>
    <property type="project" value="UniProtKB-KW"/>
</dbReference>
<keyword evidence="4" id="KW-0001">2Fe-2S</keyword>
<organism evidence="10 11">
    <name type="scientific">Limnohabitans planktonicus II-D5</name>
    <dbReference type="NCBI Taxonomy" id="1293045"/>
    <lineage>
        <taxon>Bacteria</taxon>
        <taxon>Pseudomonadati</taxon>
        <taxon>Pseudomonadota</taxon>
        <taxon>Betaproteobacteria</taxon>
        <taxon>Burkholderiales</taxon>
        <taxon>Comamonadaceae</taxon>
        <taxon>Limnohabitans</taxon>
    </lineage>
</organism>
<dbReference type="PROSITE" id="PS00197">
    <property type="entry name" value="2FE2S_FER_1"/>
    <property type="match status" value="1"/>
</dbReference>
<evidence type="ECO:0000256" key="2">
    <source>
        <dbReference type="ARBA" id="ARBA00022630"/>
    </source>
</evidence>
<sequence>MKTCPWNLEGLLAEGLARYEFKAPDGRDLPPFTAGGHIDVVIAPEYQRPYSLAGDPADRSHYVLGVLREPPESGGRGGSALMHRAFREGRRVFVSRPVNHFALHEDATHSWLMAGGIGVTPMIAMAHRLHALGKPFDFHYSAASRTTAGFLKDLAQAPWGHQVQYHFKDEGQRADLMQLLPDFAPGQHVYTCGAPRFMDGVFEAATAHGWPSDALHREYFSVPEADAWVNQPFELLLQKSGRRLQVLAERSATDVLAEAGVGVSVKCSDGLCGVCALPYDAQASDAVEHRDFVLSHQARQHKIILCCSRAQQAGGVISLDF</sequence>
<dbReference type="InterPro" id="IPR039261">
    <property type="entry name" value="FNR_nucleotide-bd"/>
</dbReference>
<dbReference type="PROSITE" id="PS51384">
    <property type="entry name" value="FAD_FR"/>
    <property type="match status" value="1"/>
</dbReference>
<dbReference type="SUPFAM" id="SSF63380">
    <property type="entry name" value="Riboflavin synthase domain-like"/>
    <property type="match status" value="1"/>
</dbReference>
<dbReference type="CDD" id="cd06185">
    <property type="entry name" value="PDR_like"/>
    <property type="match status" value="1"/>
</dbReference>
<dbReference type="STRING" id="1293045.H663_02155"/>
<dbReference type="Proteomes" id="UP000037507">
    <property type="component" value="Unassembled WGS sequence"/>
</dbReference>
<keyword evidence="5" id="KW-0479">Metal-binding</keyword>
<dbReference type="InterPro" id="IPR006058">
    <property type="entry name" value="2Fe2S_fd_BS"/>
</dbReference>
<dbReference type="OrthoDB" id="370747at2"/>
<accession>A0A2T7U8Q0</accession>
<dbReference type="Pfam" id="PF22290">
    <property type="entry name" value="DmmA-like_N"/>
    <property type="match status" value="1"/>
</dbReference>
<dbReference type="InterPro" id="IPR017938">
    <property type="entry name" value="Riboflavin_synthase-like_b-brl"/>
</dbReference>
<gene>
    <name evidence="10" type="ORF">H663_019125</name>
</gene>
<dbReference type="SUPFAM" id="SSF52343">
    <property type="entry name" value="Ferredoxin reductase-like, C-terminal NADP-linked domain"/>
    <property type="match status" value="1"/>
</dbReference>
<dbReference type="InterPro" id="IPR012675">
    <property type="entry name" value="Beta-grasp_dom_sf"/>
</dbReference>
<dbReference type="Gene3D" id="3.10.20.30">
    <property type="match status" value="1"/>
</dbReference>
<evidence type="ECO:0000256" key="5">
    <source>
        <dbReference type="ARBA" id="ARBA00022723"/>
    </source>
</evidence>
<evidence type="ECO:0000313" key="11">
    <source>
        <dbReference type="Proteomes" id="UP000037507"/>
    </source>
</evidence>
<keyword evidence="3" id="KW-0288">FMN</keyword>
<dbReference type="SUPFAM" id="SSF54292">
    <property type="entry name" value="2Fe-2S ferredoxin-like"/>
    <property type="match status" value="1"/>
</dbReference>
<evidence type="ECO:0000259" key="9">
    <source>
        <dbReference type="PROSITE" id="PS51384"/>
    </source>
</evidence>
<keyword evidence="11" id="KW-1185">Reference proteome</keyword>
<dbReference type="InterPro" id="IPR050415">
    <property type="entry name" value="MRET"/>
</dbReference>
<evidence type="ECO:0000256" key="3">
    <source>
        <dbReference type="ARBA" id="ARBA00022643"/>
    </source>
</evidence>
<dbReference type="Gene3D" id="2.40.30.10">
    <property type="entry name" value="Translation factors"/>
    <property type="match status" value="1"/>
</dbReference>
<dbReference type="InterPro" id="IPR054582">
    <property type="entry name" value="DmmA-like_N"/>
</dbReference>
<dbReference type="AlphaFoldDB" id="A0A2T7U8Q0"/>
<keyword evidence="6" id="KW-0560">Oxidoreductase</keyword>
<dbReference type="InterPro" id="IPR001041">
    <property type="entry name" value="2Fe-2S_ferredoxin-type"/>
</dbReference>
<evidence type="ECO:0000256" key="6">
    <source>
        <dbReference type="ARBA" id="ARBA00023002"/>
    </source>
</evidence>
<comment type="cofactor">
    <cofactor evidence="1">
        <name>FMN</name>
        <dbReference type="ChEBI" id="CHEBI:58210"/>
    </cofactor>
</comment>
<keyword evidence="2" id="KW-0285">Flavoprotein</keyword>
<dbReference type="PANTHER" id="PTHR47354">
    <property type="entry name" value="NADH OXIDOREDUCTASE HCR"/>
    <property type="match status" value="1"/>
</dbReference>
<protein>
    <submittedName>
        <fullName evidence="10">Oxidoreductase</fullName>
    </submittedName>
</protein>
<evidence type="ECO:0000256" key="8">
    <source>
        <dbReference type="ARBA" id="ARBA00023014"/>
    </source>
</evidence>
<dbReference type="InterPro" id="IPR017927">
    <property type="entry name" value="FAD-bd_FR_type"/>
</dbReference>
<dbReference type="GO" id="GO:0051537">
    <property type="term" value="F:2 iron, 2 sulfur cluster binding"/>
    <property type="evidence" value="ECO:0007669"/>
    <property type="project" value="UniProtKB-KW"/>
</dbReference>
<dbReference type="PRINTS" id="PR00409">
    <property type="entry name" value="PHDIOXRDTASE"/>
</dbReference>
<keyword evidence="8" id="KW-0411">Iron-sulfur</keyword>
<comment type="caution">
    <text evidence="10">The sequence shown here is derived from an EMBL/GenBank/DDBJ whole genome shotgun (WGS) entry which is preliminary data.</text>
</comment>
<proteinExistence type="predicted"/>
<name>A0A2T7U8Q0_9BURK</name>
<dbReference type="GO" id="GO:0016491">
    <property type="term" value="F:oxidoreductase activity"/>
    <property type="evidence" value="ECO:0007669"/>
    <property type="project" value="UniProtKB-KW"/>
</dbReference>
<dbReference type="InterPro" id="IPR036010">
    <property type="entry name" value="2Fe-2S_ferredoxin-like_sf"/>
</dbReference>
<reference evidence="10" key="1">
    <citation type="submission" date="2017-04" db="EMBL/GenBank/DDBJ databases">
        <title>Unexpected and diverse lifestyles within the genus Limnohabitans.</title>
        <authorList>
            <person name="Kasalicky V."/>
            <person name="Mehrshad M."/>
            <person name="Andrei S.-A."/>
            <person name="Salcher M."/>
            <person name="Kratochvilova H."/>
            <person name="Simek K."/>
            <person name="Ghai R."/>
        </authorList>
    </citation>
    <scope>NUCLEOTIDE SEQUENCE [LARGE SCALE GENOMIC DNA]</scope>
    <source>
        <strain evidence="10">II-D5</strain>
    </source>
</reference>
<feature type="domain" description="FAD-binding FR-type" evidence="9">
    <location>
        <begin position="1"/>
        <end position="104"/>
    </location>
</feature>
<dbReference type="CDD" id="cd00207">
    <property type="entry name" value="fer2"/>
    <property type="match status" value="1"/>
</dbReference>
<dbReference type="RefSeq" id="WP_053169323.1">
    <property type="nucleotide sequence ID" value="NZ_LFYT02000042.1"/>
</dbReference>
<evidence type="ECO:0000256" key="7">
    <source>
        <dbReference type="ARBA" id="ARBA00023004"/>
    </source>
</evidence>
<evidence type="ECO:0000256" key="1">
    <source>
        <dbReference type="ARBA" id="ARBA00001917"/>
    </source>
</evidence>